<keyword evidence="2" id="KW-1133">Transmembrane helix</keyword>
<dbReference type="InterPro" id="IPR050708">
    <property type="entry name" value="T6SS_VgrG/RHS"/>
</dbReference>
<dbReference type="InterPro" id="IPR013783">
    <property type="entry name" value="Ig-like_fold"/>
</dbReference>
<dbReference type="PANTHER" id="PTHR32305">
    <property type="match status" value="1"/>
</dbReference>
<evidence type="ECO:0000256" key="2">
    <source>
        <dbReference type="SAM" id="Phobius"/>
    </source>
</evidence>
<organism evidence="5 6">
    <name type="scientific">Methanosarcina baikalica</name>
    <dbReference type="NCBI Taxonomy" id="3073890"/>
    <lineage>
        <taxon>Archaea</taxon>
        <taxon>Methanobacteriati</taxon>
        <taxon>Methanobacteriota</taxon>
        <taxon>Stenosarchaea group</taxon>
        <taxon>Methanomicrobia</taxon>
        <taxon>Methanosarcinales</taxon>
        <taxon>Methanosarcinaceae</taxon>
        <taxon>Methanosarcina</taxon>
    </lineage>
</organism>
<evidence type="ECO:0000259" key="3">
    <source>
        <dbReference type="Pfam" id="PF20148"/>
    </source>
</evidence>
<evidence type="ECO:0000256" key="1">
    <source>
        <dbReference type="ARBA" id="ARBA00022737"/>
    </source>
</evidence>
<dbReference type="InterPro" id="IPR031325">
    <property type="entry name" value="RHS_repeat"/>
</dbReference>
<dbReference type="InterPro" id="IPR045351">
    <property type="entry name" value="DUF6531"/>
</dbReference>
<name>A0ABU2D2C0_9EURY</name>
<dbReference type="Pfam" id="PF05593">
    <property type="entry name" value="RHS_repeat"/>
    <property type="match status" value="1"/>
</dbReference>
<dbReference type="InterPro" id="IPR022385">
    <property type="entry name" value="Rhs_assc_core"/>
</dbReference>
<gene>
    <name evidence="5" type="ORF">RG963_09970</name>
</gene>
<dbReference type="Gene3D" id="2.60.40.10">
    <property type="entry name" value="Immunoglobulins"/>
    <property type="match status" value="1"/>
</dbReference>
<keyword evidence="2" id="KW-0812">Transmembrane</keyword>
<dbReference type="InterPro" id="IPR036116">
    <property type="entry name" value="FN3_sf"/>
</dbReference>
<dbReference type="Pfam" id="PF13385">
    <property type="entry name" value="Laminin_G_3"/>
    <property type="match status" value="1"/>
</dbReference>
<dbReference type="SUPFAM" id="SSF49265">
    <property type="entry name" value="Fibronectin type III"/>
    <property type="match status" value="1"/>
</dbReference>
<dbReference type="NCBIfam" id="TIGR03696">
    <property type="entry name" value="Rhs_assc_core"/>
    <property type="match status" value="1"/>
</dbReference>
<dbReference type="InterPro" id="IPR006530">
    <property type="entry name" value="YD"/>
</dbReference>
<dbReference type="Proteomes" id="UP001246244">
    <property type="component" value="Unassembled WGS sequence"/>
</dbReference>
<dbReference type="InterPro" id="IPR056823">
    <property type="entry name" value="TEN-like_YD-shell"/>
</dbReference>
<protein>
    <submittedName>
        <fullName evidence="5">LamG-like jellyroll fold domain-containing protein</fullName>
    </submittedName>
</protein>
<dbReference type="InterPro" id="IPR013320">
    <property type="entry name" value="ConA-like_dom_sf"/>
</dbReference>
<dbReference type="SUPFAM" id="SSF49899">
    <property type="entry name" value="Concanavalin A-like lectins/glucanases"/>
    <property type="match status" value="1"/>
</dbReference>
<evidence type="ECO:0000313" key="5">
    <source>
        <dbReference type="EMBL" id="MDR7666092.1"/>
    </source>
</evidence>
<dbReference type="Gene3D" id="2.180.10.10">
    <property type="entry name" value="RHS repeat-associated core"/>
    <property type="match status" value="3"/>
</dbReference>
<dbReference type="Gene3D" id="2.60.120.200">
    <property type="match status" value="1"/>
</dbReference>
<dbReference type="EMBL" id="JAVKPK010000037">
    <property type="protein sequence ID" value="MDR7666092.1"/>
    <property type="molecule type" value="Genomic_DNA"/>
</dbReference>
<feature type="domain" description="DUF6531" evidence="3">
    <location>
        <begin position="867"/>
        <end position="945"/>
    </location>
</feature>
<feature type="transmembrane region" description="Helical" evidence="2">
    <location>
        <begin position="2157"/>
        <end position="2177"/>
    </location>
</feature>
<evidence type="ECO:0000259" key="4">
    <source>
        <dbReference type="Pfam" id="PF25023"/>
    </source>
</evidence>
<reference evidence="6" key="1">
    <citation type="submission" date="2023-07" db="EMBL/GenBank/DDBJ databases">
        <title>Whole-genome sequencing of a new Methanosarcina sp. Z-7115.</title>
        <authorList>
            <person name="Zhilina T.N."/>
            <person name="Merkel A.Y."/>
        </authorList>
    </citation>
    <scope>NUCLEOTIDE SEQUENCE [LARGE SCALE GENOMIC DNA]</scope>
    <source>
        <strain evidence="6">Z-7115</strain>
    </source>
</reference>
<keyword evidence="1" id="KW-0677">Repeat</keyword>
<accession>A0ABU2D2C0</accession>
<dbReference type="NCBIfam" id="TIGR01643">
    <property type="entry name" value="YD_repeat_2x"/>
    <property type="match status" value="1"/>
</dbReference>
<keyword evidence="6" id="KW-1185">Reference proteome</keyword>
<sequence>MSDTGKPVLSISYDSQIGEPAKVLSFNEQGSLSKSSVDNFPVQGFTFSFWVKTGPTVTADILFSYDAANISTRLWVKNSANLEVGFGGRSTGTTDISINDNYWHHLAFTVFPSDSTHYGVQVYKDGVLMFENIMALSHDKGTIIEKGGKLEIGHVIEEESNFTGMISDFRLWNSIRKGKEIITDMQVRMNNDPALIIYWKLESLETSGDIVNGTFIDSMTLRFRNNQFIASWDQVTGATSYNLEVISSEYGEILPIQEPITSPQSITGYRINTKYLAKLQAVIGGKPGEWSDEKNIIVLNLQKTFLRTTLVDIHTLNADWTPVDQAESYTILQKNEMTGKTDLLLNQQGTTYSLTNLAKENDSYTFQIKAFSQGSHGTFSDVISFASPTIVFTCQNDSSGIYLNVSWMPMQGVNNYYIQVFKGSLDTPPVYDIFTDQGEINKKITAIDLKENEVYIARVRGIGVGCVGEWCTSQQITINGLGTPVTSFDFDTVAKRIKLQWTDIRTQQQKDAGLKIICNVYSYKNKSTEPFDKQTTEDLFYPIANTIMADNNTYEVKVQATAGGSYGNWSAVGQVNTPSITSAWYDYNIGKIAVQYTGINDAQGYLEVFKNQENVPDYAAFSDRPEPITYAPANASENDQYIPQIRGMLFGFITKYSENNPSVTIFQLIGPEINSATGSASNHSITIAWSFKDSTGISYNIELWNNSTQMLLDEKLVSAKTYTFQDDSVITDKNVYNVRVQAVKGTSLGRWSGFKSVPINALEPVSNIGLNADNDANICVSYSSSESGATYQVKIFINDAEKTTHEATSTNIIISKSETGVETGNSYDVKVQIVTIKGSETSTMVEKSQKLKIEAPKPPEPKPPHGGDPINLVTGSYAYSHCDLDVMCIEPLQFIAFYQTDVPLPDESSYYDGKPLGNRWNHSYNTRIALTPDKKQLYVIWGDDSVDKYIVPNSITGNYPPLNARRGYNLFFGSDHVFSLSVKNQYSYRFSSDGRLTSIISPVGNTVSLEYEGTQLRKIQLDAAHYLALDYNSSGFIKTVSDNAMRTISYEFQNNNLVSVTNVMGNKRTFEYYDKSLIKNITDENGHTFIQNVYDGNNRVISQKDAKAVSPGTNYGIKVNYTAIKENNLDMVVADYEDRSGCTARYKSYRTSNNLKDVTAQLGNGKIRKVSQIYDAFSNLLSETIYEGLESEYNSSKGNKTIYTYDDNNNVLTIHDALGQVSTYFYDSNNNLVKEVDILGNTTFYNYDGNLLKKITDPLQREMRIEYHNKDNSGQEGLISSITDVAENTFTFKYANGYLTEVGNPLGDKRTFENDSLGRVLLDTIIDASGNTLQKIKCEYYADGRCKKRAVMFANQPENEAFTTNFSYDPVGNLSSESDAVGNIMNCQYDPNDLLKKIMYPALGDLERETTYQFDKSDHLQQIIYSKDVIQQYQYDEFNQLLQFTDANGNLYTKTYEQNYLPNNTYATKEVVTYPLAGQSEMPCTEERTYDFAGRLIAVKSRSNQQTTLSYGKEESSTKGIFNRVVTCTLPVLDGQATGYTIVKKFDAAGRLIYVENEAGNATSIAYTVQNDAVTSTKQEVVTETDSLGIQKISVKDALGRVISIKEGKDSLWNELRYQYDALGRIISTGEDKEESFVFTKYTYRYDSATKHMLLSKGRPGDDKSVTTLEFNGLNQLLKETDPLNKVTCRAYTPWGNIHTYTNGRYQVLTYNYDAAGRFTGLLLPDSEGTITHKLDGNGNCVETLLNNISRIKRTFDTWNRMTGREDSENRKILYHFTPDDNVDLLTYSDSKQVRYAYDNLGRMSSVTDWNNRATLYQYDPIGHVQQINYPNFCIATLTFDAGGRLTGIAHKKDDIIIASTQYTLDALGNKKTCQSINPISPGSISQQFSATYNAGNQIISYNGQQLNYDDDGNLVTLPSAQDMATVTYDWYNRIRTINNDSYAYDEDGLRSSTTVNGITRKFVYDINGFSSPLVNLPENNGIFFNIFAEDNFTGTLAMVQKPESLLDFLDRLLEIRNEEGDILYRYVYGNGLVSQEGSDGTYRIYAFDTRGSVVALTDESGSITDRYACDIWGNLSNSQGNSFNPFLYNGIYGVFNDGNGLQYMRARSYAPHLGRFLQKDFIPGSMFRPQSLNRYAFVRGNPVSMIDPLGLFWKDVAIGLAVGLGIGLVVSIGLIVGGSGAIGGGAVGGAIGGVVGGVIAGPVGAVIGGTIGGSIGTGVGTGISTSGVTTTSSWFARFTSNIRSLFGSIRYMEDMEVELELLLHPHSA</sequence>
<proteinExistence type="predicted"/>
<comment type="caution">
    <text evidence="5">The sequence shown here is derived from an EMBL/GenBank/DDBJ whole genome shotgun (WGS) entry which is preliminary data.</text>
</comment>
<dbReference type="RefSeq" id="WP_310576120.1">
    <property type="nucleotide sequence ID" value="NZ_JAVKPK010000037.1"/>
</dbReference>
<keyword evidence="2" id="KW-0472">Membrane</keyword>
<dbReference type="Pfam" id="PF25023">
    <property type="entry name" value="TEN_YD-shell"/>
    <property type="match status" value="1"/>
</dbReference>
<dbReference type="PANTHER" id="PTHR32305:SF15">
    <property type="entry name" value="PROTEIN RHSA-RELATED"/>
    <property type="match status" value="1"/>
</dbReference>
<feature type="domain" description="Teneurin-like YD-shell" evidence="4">
    <location>
        <begin position="1883"/>
        <end position="1969"/>
    </location>
</feature>
<dbReference type="Pfam" id="PF20148">
    <property type="entry name" value="DUF6531"/>
    <property type="match status" value="1"/>
</dbReference>
<evidence type="ECO:0000313" key="6">
    <source>
        <dbReference type="Proteomes" id="UP001246244"/>
    </source>
</evidence>